<evidence type="ECO:0000259" key="11">
    <source>
        <dbReference type="PROSITE" id="PS51144"/>
    </source>
</evidence>
<keyword evidence="8 10" id="KW-0456">Lyase</keyword>
<name>A0A5J6WRT9_9GAMM</name>
<protein>
    <recommendedName>
        <fullName evidence="5 10">Carbonic anhydrase</fullName>
        <ecNumber evidence="4 10">4.2.1.1</ecNumber>
    </recommendedName>
</protein>
<feature type="signal peptide" evidence="10">
    <location>
        <begin position="1"/>
        <end position="20"/>
    </location>
</feature>
<reference evidence="12 13" key="1">
    <citation type="submission" date="2019-05" db="EMBL/GenBank/DDBJ databases">
        <title>OXA-830, a novel chromosomally encoded expanded-spectrum class D beta-lactamase in Aeromonas simiae.</title>
        <authorList>
            <person name="Zhou W."/>
            <person name="Chen Q."/>
        </authorList>
    </citation>
    <scope>NUCLEOTIDE SEQUENCE [LARGE SCALE GENOMIC DNA]</scope>
    <source>
        <strain evidence="12 13">A6</strain>
    </source>
</reference>
<keyword evidence="6 10" id="KW-0479">Metal-binding</keyword>
<dbReference type="CDD" id="cd03124">
    <property type="entry name" value="alpha_CA_prokaryotic_like"/>
    <property type="match status" value="1"/>
</dbReference>
<dbReference type="PROSITE" id="PS51144">
    <property type="entry name" value="ALPHA_CA_2"/>
    <property type="match status" value="1"/>
</dbReference>
<dbReference type="GO" id="GO:0004089">
    <property type="term" value="F:carbonate dehydratase activity"/>
    <property type="evidence" value="ECO:0007669"/>
    <property type="project" value="UniProtKB-UniRule"/>
</dbReference>
<dbReference type="KEGG" id="asim:FE240_03360"/>
<dbReference type="EMBL" id="CP040449">
    <property type="protein sequence ID" value="QFI53829.1"/>
    <property type="molecule type" value="Genomic_DNA"/>
</dbReference>
<evidence type="ECO:0000256" key="9">
    <source>
        <dbReference type="ARBA" id="ARBA00048348"/>
    </source>
</evidence>
<dbReference type="EC" id="4.2.1.1" evidence="4 10"/>
<comment type="similarity">
    <text evidence="3 10">Belongs to the alpha-carbonic anhydrase family.</text>
</comment>
<evidence type="ECO:0000256" key="10">
    <source>
        <dbReference type="RuleBase" id="RU367011"/>
    </source>
</evidence>
<gene>
    <name evidence="12" type="ORF">FE240_03360</name>
</gene>
<organism evidence="12 13">
    <name type="scientific">Aeromonas simiae</name>
    <dbReference type="NCBI Taxonomy" id="218936"/>
    <lineage>
        <taxon>Bacteria</taxon>
        <taxon>Pseudomonadati</taxon>
        <taxon>Pseudomonadota</taxon>
        <taxon>Gammaproteobacteria</taxon>
        <taxon>Aeromonadales</taxon>
        <taxon>Aeromonadaceae</taxon>
        <taxon>Aeromonas</taxon>
    </lineage>
</organism>
<dbReference type="InterPro" id="IPR023561">
    <property type="entry name" value="Carbonic_anhydrase_a-class"/>
</dbReference>
<dbReference type="InterPro" id="IPR041891">
    <property type="entry name" value="Alpha_CA_prokaryot-like"/>
</dbReference>
<dbReference type="Pfam" id="PF00194">
    <property type="entry name" value="Carb_anhydrase"/>
    <property type="match status" value="1"/>
</dbReference>
<comment type="catalytic activity">
    <reaction evidence="9 10">
        <text>hydrogencarbonate + H(+) = CO2 + H2O</text>
        <dbReference type="Rhea" id="RHEA:10748"/>
        <dbReference type="ChEBI" id="CHEBI:15377"/>
        <dbReference type="ChEBI" id="CHEBI:15378"/>
        <dbReference type="ChEBI" id="CHEBI:16526"/>
        <dbReference type="ChEBI" id="CHEBI:17544"/>
        <dbReference type="EC" id="4.2.1.1"/>
    </reaction>
</comment>
<evidence type="ECO:0000256" key="8">
    <source>
        <dbReference type="ARBA" id="ARBA00023239"/>
    </source>
</evidence>
<dbReference type="InterPro" id="IPR018338">
    <property type="entry name" value="Carbonic_anhydrase_a-class_CS"/>
</dbReference>
<evidence type="ECO:0000256" key="3">
    <source>
        <dbReference type="ARBA" id="ARBA00010718"/>
    </source>
</evidence>
<keyword evidence="13" id="KW-1185">Reference proteome</keyword>
<dbReference type="RefSeq" id="WP_193003376.1">
    <property type="nucleotide sequence ID" value="NZ_CP040449.1"/>
</dbReference>
<evidence type="ECO:0000313" key="13">
    <source>
        <dbReference type="Proteomes" id="UP000594034"/>
    </source>
</evidence>
<evidence type="ECO:0000256" key="4">
    <source>
        <dbReference type="ARBA" id="ARBA00012925"/>
    </source>
</evidence>
<proteinExistence type="inferred from homology"/>
<dbReference type="InterPro" id="IPR001148">
    <property type="entry name" value="CA_dom"/>
</dbReference>
<evidence type="ECO:0000256" key="1">
    <source>
        <dbReference type="ARBA" id="ARBA00001947"/>
    </source>
</evidence>
<dbReference type="Proteomes" id="UP000594034">
    <property type="component" value="Chromosome"/>
</dbReference>
<comment type="function">
    <text evidence="2 10">Reversible hydration of carbon dioxide.</text>
</comment>
<dbReference type="Gene3D" id="3.10.200.10">
    <property type="entry name" value="Alpha carbonic anhydrase"/>
    <property type="match status" value="1"/>
</dbReference>
<dbReference type="InterPro" id="IPR036398">
    <property type="entry name" value="CA_dom_sf"/>
</dbReference>
<feature type="domain" description="Alpha-carbonic anhydrase" evidence="11">
    <location>
        <begin position="22"/>
        <end position="242"/>
    </location>
</feature>
<keyword evidence="7 10" id="KW-0862">Zinc</keyword>
<accession>A0A5J6WRT9</accession>
<dbReference type="AlphaFoldDB" id="A0A5J6WRT9"/>
<keyword evidence="10" id="KW-0732">Signal</keyword>
<dbReference type="GO" id="GO:0008270">
    <property type="term" value="F:zinc ion binding"/>
    <property type="evidence" value="ECO:0007669"/>
    <property type="project" value="UniProtKB-UniRule"/>
</dbReference>
<dbReference type="SMART" id="SM01057">
    <property type="entry name" value="Carb_anhydrase"/>
    <property type="match status" value="1"/>
</dbReference>
<dbReference type="PROSITE" id="PS00162">
    <property type="entry name" value="ALPHA_CA_1"/>
    <property type="match status" value="1"/>
</dbReference>
<evidence type="ECO:0000256" key="7">
    <source>
        <dbReference type="ARBA" id="ARBA00022833"/>
    </source>
</evidence>
<dbReference type="PANTHER" id="PTHR18952:SF265">
    <property type="entry name" value="CARBONIC ANHYDRASE"/>
    <property type="match status" value="1"/>
</dbReference>
<evidence type="ECO:0000256" key="6">
    <source>
        <dbReference type="ARBA" id="ARBA00022723"/>
    </source>
</evidence>
<evidence type="ECO:0000256" key="2">
    <source>
        <dbReference type="ARBA" id="ARBA00002904"/>
    </source>
</evidence>
<evidence type="ECO:0000256" key="5">
    <source>
        <dbReference type="ARBA" id="ARBA00014628"/>
    </source>
</evidence>
<sequence length="242" mass="26391">MKIKTLGLTCALLLSTTVMAAPHWGYEGAEGPNHWAKLSPDFVACAGQNQSPVNIEGTVEATLTLPQANYQPGGASMINNGHTLQVDYAAGSTLLIDKQPYTLKQFHFHAPSENQIRGQSYPLEAHLVHANDKGELAVLAVMFEEGEANPLLSDAWRHLPLATGQRIALKSALDASQLLQPRLDVYRFNGSLTTPPCSEGVRWLVLKQPMTASAEQIAAFKALLHHPNNRPVQPIHARQILE</sequence>
<comment type="cofactor">
    <cofactor evidence="1 10">
        <name>Zn(2+)</name>
        <dbReference type="ChEBI" id="CHEBI:29105"/>
    </cofactor>
</comment>
<dbReference type="SUPFAM" id="SSF51069">
    <property type="entry name" value="Carbonic anhydrase"/>
    <property type="match status" value="1"/>
</dbReference>
<evidence type="ECO:0000313" key="12">
    <source>
        <dbReference type="EMBL" id="QFI53829.1"/>
    </source>
</evidence>
<feature type="chain" id="PRO_5025095847" description="Carbonic anhydrase" evidence="10">
    <location>
        <begin position="21"/>
        <end position="242"/>
    </location>
</feature>
<dbReference type="PANTHER" id="PTHR18952">
    <property type="entry name" value="CARBONIC ANHYDRASE"/>
    <property type="match status" value="1"/>
</dbReference>